<dbReference type="Pfam" id="PF00563">
    <property type="entry name" value="EAL"/>
    <property type="match status" value="1"/>
</dbReference>
<dbReference type="NCBIfam" id="TIGR00254">
    <property type="entry name" value="GGDEF"/>
    <property type="match status" value="1"/>
</dbReference>
<dbReference type="FunFam" id="3.30.70.270:FF:000001">
    <property type="entry name" value="Diguanylate cyclase domain protein"/>
    <property type="match status" value="1"/>
</dbReference>
<dbReference type="Gene3D" id="3.30.450.20">
    <property type="entry name" value="PAS domain"/>
    <property type="match status" value="1"/>
</dbReference>
<dbReference type="InterPro" id="IPR013656">
    <property type="entry name" value="PAS_4"/>
</dbReference>
<evidence type="ECO:0000259" key="4">
    <source>
        <dbReference type="PROSITE" id="PS50883"/>
    </source>
</evidence>
<dbReference type="InterPro" id="IPR043128">
    <property type="entry name" value="Rev_trsase/Diguanyl_cyclase"/>
</dbReference>
<name>A0A7C5IY01_9GAMM</name>
<organism evidence="6">
    <name type="scientific">Thiolapillus brandeum</name>
    <dbReference type="NCBI Taxonomy" id="1076588"/>
    <lineage>
        <taxon>Bacteria</taxon>
        <taxon>Pseudomonadati</taxon>
        <taxon>Pseudomonadota</taxon>
        <taxon>Gammaproteobacteria</taxon>
        <taxon>Chromatiales</taxon>
        <taxon>Sedimenticolaceae</taxon>
        <taxon>Thiolapillus</taxon>
    </lineage>
</organism>
<proteinExistence type="predicted"/>
<protein>
    <submittedName>
        <fullName evidence="6">EAL domain-containing protein</fullName>
    </submittedName>
</protein>
<dbReference type="Gene3D" id="3.20.20.450">
    <property type="entry name" value="EAL domain"/>
    <property type="match status" value="1"/>
</dbReference>
<dbReference type="InterPro" id="IPR035919">
    <property type="entry name" value="EAL_sf"/>
</dbReference>
<dbReference type="PROSITE" id="PS50887">
    <property type="entry name" value="GGDEF"/>
    <property type="match status" value="1"/>
</dbReference>
<gene>
    <name evidence="6" type="ORF">ENJ98_01620</name>
</gene>
<keyword evidence="3" id="KW-1133">Transmembrane helix</keyword>
<dbReference type="GO" id="GO:0003824">
    <property type="term" value="F:catalytic activity"/>
    <property type="evidence" value="ECO:0007669"/>
    <property type="project" value="UniProtKB-ARBA"/>
</dbReference>
<dbReference type="SUPFAM" id="SSF141868">
    <property type="entry name" value="EAL domain-like"/>
    <property type="match status" value="1"/>
</dbReference>
<feature type="transmembrane region" description="Helical" evidence="3">
    <location>
        <begin position="23"/>
        <end position="44"/>
    </location>
</feature>
<dbReference type="Gene3D" id="3.30.70.270">
    <property type="match status" value="1"/>
</dbReference>
<dbReference type="Proteomes" id="UP000886100">
    <property type="component" value="Unassembled WGS sequence"/>
</dbReference>
<evidence type="ECO:0000256" key="1">
    <source>
        <dbReference type="ARBA" id="ARBA00001946"/>
    </source>
</evidence>
<accession>A0A7C5IY01</accession>
<dbReference type="InterPro" id="IPR029150">
    <property type="entry name" value="dCache_3"/>
</dbReference>
<keyword evidence="3" id="KW-0812">Transmembrane</keyword>
<comment type="caution">
    <text evidence="6">The sequence shown here is derived from an EMBL/GenBank/DDBJ whole genome shotgun (WGS) entry which is preliminary data.</text>
</comment>
<dbReference type="InterPro" id="IPR052155">
    <property type="entry name" value="Biofilm_reg_signaling"/>
</dbReference>
<dbReference type="CDD" id="cd01948">
    <property type="entry name" value="EAL"/>
    <property type="match status" value="1"/>
</dbReference>
<dbReference type="SMART" id="SM00091">
    <property type="entry name" value="PAS"/>
    <property type="match status" value="1"/>
</dbReference>
<keyword evidence="3" id="KW-0472">Membrane</keyword>
<dbReference type="Pfam" id="PF14827">
    <property type="entry name" value="dCache_3"/>
    <property type="match status" value="1"/>
</dbReference>
<dbReference type="InterPro" id="IPR029787">
    <property type="entry name" value="Nucleotide_cyclase"/>
</dbReference>
<dbReference type="CDD" id="cd01949">
    <property type="entry name" value="GGDEF"/>
    <property type="match status" value="1"/>
</dbReference>
<dbReference type="InterPro" id="IPR000160">
    <property type="entry name" value="GGDEF_dom"/>
</dbReference>
<keyword evidence="2" id="KW-0175">Coiled coil</keyword>
<dbReference type="PANTHER" id="PTHR44757">
    <property type="entry name" value="DIGUANYLATE CYCLASE DGCP"/>
    <property type="match status" value="1"/>
</dbReference>
<dbReference type="Pfam" id="PF08448">
    <property type="entry name" value="PAS_4"/>
    <property type="match status" value="1"/>
</dbReference>
<dbReference type="SMART" id="SM00052">
    <property type="entry name" value="EAL"/>
    <property type="match status" value="1"/>
</dbReference>
<sequence>MSRPEAHTAPPGRRPFLSLKWKAVLLLSLVLATVNLTLVSLNVVRLQEQFEHHRRSLSERQTLQFEALVERSFSNLERLAPLLVESGNGEPSPILLRDRLSDRLDNRAAALEIDWDITALVFMDHGGRVHYRQGMTRIPAALLQIMHGARKSETTRRILLCLEECRQYVAVPVLDQDRLAGILLLGRTIADAVSSFRQITGSDLAVLTATSPSTPSGTGPGRIGLPAWNRWLALASSSEHLVPLLQALSAEADLNRIGERDPYRYRHGDRTYDLLRIPGGQLPWSGFDDYLVISDITPEVEYIRAAHRQSMAVGLAGFAMSELLLLLLLGTPMNRLKRLASMLPRLAEGKTRQVKSELAAPPRKGFEDEIDIADHATAVLAERLEELNREVEERTRSLIERSEALARERDFVAGLLKSAQVAILTLDPRGRIRSINPEGERITGREASTIGREHFLDLLEQDSHSEELARALRMLALGELHSYQHESHLRSLDGKLRTISWVHSRLSGSASDRDAVILSVGLDTTKRKEAETSLAWLADHDPLTELINRRRFQQEFQAILSLTLRYRHEGALLFFDLDQFKYVNDTSGHQAGDVMLKLVAGALRQIVRESDLLARLGGDEFALVMPETDAAGATRMASRILDGLSRIELPTHGHVHRISASIGIALFPAHGNRVEDLMAHADLAMYQAKEVGRGRWHLFSWDEQKRKQLNEEVYWKQQIELALQEERFFLDFQPIIEIGTRRISHYEVLIRMRERDGSVALPGKFIPVAERTGLIHRIDHLVLTRAIEVLASHPHTDFTLSINLSGKVVDEQEFLPLLRRLLEQSGIDPHRLLIEITETAALADIPAAAQLMSSVRALGCRTALDDFGAGFSSFFYLRELSLDMVKIDGSFIRNLPRSSEDRIFVHAITEVARGLGKQTIAEFVEDEETLQMLHELRVDYAQGYHIGRPGPLPEEAGS</sequence>
<feature type="coiled-coil region" evidence="2">
    <location>
        <begin position="381"/>
        <end position="408"/>
    </location>
</feature>
<dbReference type="SUPFAM" id="SSF55073">
    <property type="entry name" value="Nucleotide cyclase"/>
    <property type="match status" value="1"/>
</dbReference>
<evidence type="ECO:0000259" key="5">
    <source>
        <dbReference type="PROSITE" id="PS50887"/>
    </source>
</evidence>
<dbReference type="SMART" id="SM00267">
    <property type="entry name" value="GGDEF"/>
    <property type="match status" value="1"/>
</dbReference>
<dbReference type="AlphaFoldDB" id="A0A7C5IY01"/>
<dbReference type="NCBIfam" id="TIGR00229">
    <property type="entry name" value="sensory_box"/>
    <property type="match status" value="1"/>
</dbReference>
<comment type="cofactor">
    <cofactor evidence="1">
        <name>Mg(2+)</name>
        <dbReference type="ChEBI" id="CHEBI:18420"/>
    </cofactor>
</comment>
<dbReference type="Pfam" id="PF00990">
    <property type="entry name" value="GGDEF"/>
    <property type="match status" value="1"/>
</dbReference>
<feature type="domain" description="EAL" evidence="4">
    <location>
        <begin position="712"/>
        <end position="958"/>
    </location>
</feature>
<dbReference type="PANTHER" id="PTHR44757:SF4">
    <property type="entry name" value="DIGUANYLATE CYCLASE DGCE-RELATED"/>
    <property type="match status" value="1"/>
</dbReference>
<feature type="transmembrane region" description="Helical" evidence="3">
    <location>
        <begin position="312"/>
        <end position="333"/>
    </location>
</feature>
<dbReference type="InterPro" id="IPR000014">
    <property type="entry name" value="PAS"/>
</dbReference>
<evidence type="ECO:0000256" key="2">
    <source>
        <dbReference type="SAM" id="Coils"/>
    </source>
</evidence>
<dbReference type="InterPro" id="IPR035965">
    <property type="entry name" value="PAS-like_dom_sf"/>
</dbReference>
<dbReference type="EMBL" id="DROM01000101">
    <property type="protein sequence ID" value="HHH12910.1"/>
    <property type="molecule type" value="Genomic_DNA"/>
</dbReference>
<dbReference type="PROSITE" id="PS50883">
    <property type="entry name" value="EAL"/>
    <property type="match status" value="1"/>
</dbReference>
<dbReference type="InterPro" id="IPR001633">
    <property type="entry name" value="EAL_dom"/>
</dbReference>
<feature type="domain" description="GGDEF" evidence="5">
    <location>
        <begin position="568"/>
        <end position="701"/>
    </location>
</feature>
<evidence type="ECO:0000313" key="6">
    <source>
        <dbReference type="EMBL" id="HHH12910.1"/>
    </source>
</evidence>
<reference evidence="6" key="1">
    <citation type="journal article" date="2020" name="mSystems">
        <title>Genome- and Community-Level Interaction Insights into Carbon Utilization and Element Cycling Functions of Hydrothermarchaeota in Hydrothermal Sediment.</title>
        <authorList>
            <person name="Zhou Z."/>
            <person name="Liu Y."/>
            <person name="Xu W."/>
            <person name="Pan J."/>
            <person name="Luo Z.H."/>
            <person name="Li M."/>
        </authorList>
    </citation>
    <scope>NUCLEOTIDE SEQUENCE [LARGE SCALE GENOMIC DNA]</scope>
    <source>
        <strain evidence="6">HyVt-535</strain>
    </source>
</reference>
<evidence type="ECO:0000256" key="3">
    <source>
        <dbReference type="SAM" id="Phobius"/>
    </source>
</evidence>
<dbReference type="SUPFAM" id="SSF55785">
    <property type="entry name" value="PYP-like sensor domain (PAS domain)"/>
    <property type="match status" value="1"/>
</dbReference>